<sequence>MSEASVIVCKPTQWIKIRALLIILMFGVFAYLFYQDGTTGYRKKNAHYIYHQLLNDEAPKEVDKYDTKEAWAAFVRQKQIELPGEEDCPLPADFDRDQKWPEELVEAYDELKGSSKAKTDVWIAYSGARGWDSEPAEHLFDQSDLNTQFYMFYGCVVIVVVVTALFLRTLTRTMEVTGEAYLAPGGKKVPFSAMRRIDARKWDTKGMAVIEFDEGGVTKKAKVDGMIYGQFKKEDGEPAEKLYQYILERFEGELIEFEQDSEDDETDGESEAAEDNKNSGGDTNS</sequence>
<reference evidence="4" key="1">
    <citation type="journal article" date="2019" name="Int. J. Syst. Evol. Microbiol.">
        <title>The Global Catalogue of Microorganisms (GCM) 10K type strain sequencing project: providing services to taxonomists for standard genome sequencing and annotation.</title>
        <authorList>
            <consortium name="The Broad Institute Genomics Platform"/>
            <consortium name="The Broad Institute Genome Sequencing Center for Infectious Disease"/>
            <person name="Wu L."/>
            <person name="Ma J."/>
        </authorList>
    </citation>
    <scope>NUCLEOTIDE SEQUENCE [LARGE SCALE GENOMIC DNA]</scope>
    <source>
        <strain evidence="4">CCUG 57942</strain>
    </source>
</reference>
<evidence type="ECO:0000256" key="1">
    <source>
        <dbReference type="SAM" id="MobiDB-lite"/>
    </source>
</evidence>
<gene>
    <name evidence="3" type="ORF">ACFSW8_03280</name>
</gene>
<feature type="region of interest" description="Disordered" evidence="1">
    <location>
        <begin position="257"/>
        <end position="285"/>
    </location>
</feature>
<proteinExistence type="predicted"/>
<dbReference type="RefSeq" id="WP_377090131.1">
    <property type="nucleotide sequence ID" value="NZ_JBHSJL010000014.1"/>
</dbReference>
<feature type="compositionally biased region" description="Acidic residues" evidence="1">
    <location>
        <begin position="257"/>
        <end position="273"/>
    </location>
</feature>
<accession>A0ABW4Z8B9</accession>
<organism evidence="3 4">
    <name type="scientific">Rubritalea tangerina</name>
    <dbReference type="NCBI Taxonomy" id="430798"/>
    <lineage>
        <taxon>Bacteria</taxon>
        <taxon>Pseudomonadati</taxon>
        <taxon>Verrucomicrobiota</taxon>
        <taxon>Verrucomicrobiia</taxon>
        <taxon>Verrucomicrobiales</taxon>
        <taxon>Rubritaleaceae</taxon>
        <taxon>Rubritalea</taxon>
    </lineage>
</organism>
<evidence type="ECO:0000313" key="4">
    <source>
        <dbReference type="Proteomes" id="UP001597389"/>
    </source>
</evidence>
<comment type="caution">
    <text evidence="3">The sequence shown here is derived from an EMBL/GenBank/DDBJ whole genome shotgun (WGS) entry which is preliminary data.</text>
</comment>
<evidence type="ECO:0000313" key="3">
    <source>
        <dbReference type="EMBL" id="MFD2157917.1"/>
    </source>
</evidence>
<keyword evidence="2" id="KW-0812">Transmembrane</keyword>
<dbReference type="Proteomes" id="UP001597389">
    <property type="component" value="Unassembled WGS sequence"/>
</dbReference>
<protein>
    <submittedName>
        <fullName evidence="3">Uncharacterized protein</fullName>
    </submittedName>
</protein>
<feature type="transmembrane region" description="Helical" evidence="2">
    <location>
        <begin position="149"/>
        <end position="167"/>
    </location>
</feature>
<keyword evidence="4" id="KW-1185">Reference proteome</keyword>
<name>A0ABW4Z8B9_9BACT</name>
<keyword evidence="2" id="KW-0472">Membrane</keyword>
<evidence type="ECO:0000256" key="2">
    <source>
        <dbReference type="SAM" id="Phobius"/>
    </source>
</evidence>
<feature type="transmembrane region" description="Helical" evidence="2">
    <location>
        <begin position="17"/>
        <end position="34"/>
    </location>
</feature>
<dbReference type="EMBL" id="JBHUJB010000015">
    <property type="protein sequence ID" value="MFD2157917.1"/>
    <property type="molecule type" value="Genomic_DNA"/>
</dbReference>
<keyword evidence="2" id="KW-1133">Transmembrane helix</keyword>